<dbReference type="PRINTS" id="PR00420">
    <property type="entry name" value="RNGMNOXGNASE"/>
</dbReference>
<dbReference type="InterPro" id="IPR002938">
    <property type="entry name" value="FAD-bd"/>
</dbReference>
<sequence>MTGERTATVVGGGIAGLAAAAALVRTGWQVTVLERAPEFGEVGAGLAVTRNGMAALDALDVGDRVRAAGCATSTAGTQDRHGRWLLRVPAPGDEPDPVNRLWGVHRQHLHAALLGAAGDADLVTGAAVVRVVPGDPGGEPASVTWRSGGAEHTRTSDLLVAADGIRSAVRAQLFPRARLRYSGWSSWRAVVDVAGTAGDRFVAVWGPQAEFGTVPIGATQVYWYGYTRSPEGVRHDDEHAAAVARFADWAPRVRATVAGTPPGRLVRHDVHHLQDGPDSYVRGRSVLVGDAAHAMLPTMGQGANTSLEDGVSVGRLVAAPVAAGTPLADALAAYDAARRPRCRRIARESRVTARIGAHLPGGWPQLARNAVLRRLPAALLVDAGARVVRWTPPAAVPGG</sequence>
<evidence type="ECO:0000256" key="2">
    <source>
        <dbReference type="ARBA" id="ARBA00023033"/>
    </source>
</evidence>
<dbReference type="RefSeq" id="WP_091363428.1">
    <property type="nucleotide sequence ID" value="NZ_FMZF01000001.1"/>
</dbReference>
<dbReference type="SUPFAM" id="SSF51905">
    <property type="entry name" value="FAD/NAD(P)-binding domain"/>
    <property type="match status" value="1"/>
</dbReference>
<dbReference type="AlphaFoldDB" id="A0A1G6JKV0"/>
<dbReference type="STRING" id="1190417.SAMN05660690_0870"/>
<organism evidence="4 5">
    <name type="scientific">Geodermatophilus telluris</name>
    <dbReference type="NCBI Taxonomy" id="1190417"/>
    <lineage>
        <taxon>Bacteria</taxon>
        <taxon>Bacillati</taxon>
        <taxon>Actinomycetota</taxon>
        <taxon>Actinomycetes</taxon>
        <taxon>Geodermatophilales</taxon>
        <taxon>Geodermatophilaceae</taxon>
        <taxon>Geodermatophilus</taxon>
    </lineage>
</organism>
<dbReference type="EMBL" id="FMZF01000001">
    <property type="protein sequence ID" value="SDC19307.1"/>
    <property type="molecule type" value="Genomic_DNA"/>
</dbReference>
<evidence type="ECO:0000256" key="1">
    <source>
        <dbReference type="ARBA" id="ARBA00023002"/>
    </source>
</evidence>
<dbReference type="GO" id="GO:0004497">
    <property type="term" value="F:monooxygenase activity"/>
    <property type="evidence" value="ECO:0007669"/>
    <property type="project" value="UniProtKB-KW"/>
</dbReference>
<protein>
    <submittedName>
        <fullName evidence="4">2-polyprenyl-6-methoxyphenol hydroxylase</fullName>
    </submittedName>
</protein>
<keyword evidence="2" id="KW-0503">Monooxygenase</keyword>
<dbReference type="PANTHER" id="PTHR13789:SF309">
    <property type="entry name" value="PUTATIVE (AFU_ORTHOLOGUE AFUA_6G14510)-RELATED"/>
    <property type="match status" value="1"/>
</dbReference>
<reference evidence="5" key="1">
    <citation type="submission" date="2016-10" db="EMBL/GenBank/DDBJ databases">
        <authorList>
            <person name="Varghese N."/>
            <person name="Submissions S."/>
        </authorList>
    </citation>
    <scope>NUCLEOTIDE SEQUENCE [LARGE SCALE GENOMIC DNA]</scope>
    <source>
        <strain evidence="5">DSM 45421</strain>
    </source>
</reference>
<dbReference type="PANTHER" id="PTHR13789">
    <property type="entry name" value="MONOOXYGENASE"/>
    <property type="match status" value="1"/>
</dbReference>
<dbReference type="InterPro" id="IPR050493">
    <property type="entry name" value="FAD-dep_Monooxygenase_BioMet"/>
</dbReference>
<evidence type="ECO:0000259" key="3">
    <source>
        <dbReference type="Pfam" id="PF01494"/>
    </source>
</evidence>
<gene>
    <name evidence="4" type="ORF">SAMN05660690_0870</name>
</gene>
<name>A0A1G6JKV0_9ACTN</name>
<dbReference type="Gene3D" id="3.50.50.60">
    <property type="entry name" value="FAD/NAD(P)-binding domain"/>
    <property type="match status" value="1"/>
</dbReference>
<evidence type="ECO:0000313" key="4">
    <source>
        <dbReference type="EMBL" id="SDC19307.1"/>
    </source>
</evidence>
<feature type="domain" description="FAD-binding" evidence="3">
    <location>
        <begin position="7"/>
        <end position="348"/>
    </location>
</feature>
<evidence type="ECO:0000313" key="5">
    <source>
        <dbReference type="Proteomes" id="UP000199416"/>
    </source>
</evidence>
<dbReference type="GO" id="GO:0071949">
    <property type="term" value="F:FAD binding"/>
    <property type="evidence" value="ECO:0007669"/>
    <property type="project" value="InterPro"/>
</dbReference>
<dbReference type="Proteomes" id="UP000199416">
    <property type="component" value="Unassembled WGS sequence"/>
</dbReference>
<proteinExistence type="predicted"/>
<dbReference type="OrthoDB" id="9782160at2"/>
<dbReference type="InterPro" id="IPR036188">
    <property type="entry name" value="FAD/NAD-bd_sf"/>
</dbReference>
<keyword evidence="5" id="KW-1185">Reference proteome</keyword>
<keyword evidence="1" id="KW-0560">Oxidoreductase</keyword>
<accession>A0A1G6JKV0</accession>
<dbReference type="Pfam" id="PF01494">
    <property type="entry name" value="FAD_binding_3"/>
    <property type="match status" value="1"/>
</dbReference>